<dbReference type="EMBL" id="FONR01000014">
    <property type="protein sequence ID" value="SFF97692.1"/>
    <property type="molecule type" value="Genomic_DNA"/>
</dbReference>
<reference evidence="1 2" key="1">
    <citation type="submission" date="2016-10" db="EMBL/GenBank/DDBJ databases">
        <authorList>
            <person name="de Groot N.N."/>
        </authorList>
    </citation>
    <scope>NUCLEOTIDE SEQUENCE [LARGE SCALE GENOMIC DNA]</scope>
    <source>
        <strain evidence="1 2">OK461</strain>
    </source>
</reference>
<protein>
    <submittedName>
        <fullName evidence="1">Uncharacterized protein</fullName>
    </submittedName>
</protein>
<evidence type="ECO:0000313" key="1">
    <source>
        <dbReference type="EMBL" id="SFF97692.1"/>
    </source>
</evidence>
<evidence type="ECO:0000313" key="2">
    <source>
        <dbReference type="Proteomes" id="UP000181942"/>
    </source>
</evidence>
<organism evidence="1 2">
    <name type="scientific">Streptomyces mirabilis</name>
    <dbReference type="NCBI Taxonomy" id="68239"/>
    <lineage>
        <taxon>Bacteria</taxon>
        <taxon>Bacillati</taxon>
        <taxon>Actinomycetota</taxon>
        <taxon>Actinomycetes</taxon>
        <taxon>Kitasatosporales</taxon>
        <taxon>Streptomycetaceae</taxon>
        <taxon>Streptomyces</taxon>
    </lineage>
</organism>
<gene>
    <name evidence="1" type="ORF">SAMN02787118_114143</name>
</gene>
<dbReference type="Proteomes" id="UP000181942">
    <property type="component" value="Unassembled WGS sequence"/>
</dbReference>
<sequence length="104" mass="11123">MTVAVVTRTRPERVGASVGIAPLALQQIQDDLTADDIGTAEFAAILRELSEDTDPLALLGTVAAHRAERIGLDRDGPAGRTGTTLLLECVPYPGKKAPREDMKW</sequence>
<name>A0A1I2N1R7_9ACTN</name>
<proteinExistence type="predicted"/>
<accession>A0A1I2N1R7</accession>
<dbReference type="AlphaFoldDB" id="A0A1I2N1R7"/>